<evidence type="ECO:0000256" key="4">
    <source>
        <dbReference type="ARBA" id="ARBA00010368"/>
    </source>
</evidence>
<dbReference type="FunFam" id="3.20.20.140:FF:000032">
    <property type="entry name" value="Allantoinase Dal1"/>
    <property type="match status" value="1"/>
</dbReference>
<dbReference type="PROSITE" id="PS01137">
    <property type="entry name" value="TATD_1"/>
    <property type="match status" value="1"/>
</dbReference>
<feature type="domain" description="Amidohydrolase 3" evidence="11">
    <location>
        <begin position="404"/>
        <end position="481"/>
    </location>
</feature>
<evidence type="ECO:0000256" key="2">
    <source>
        <dbReference type="ARBA" id="ARBA00001947"/>
    </source>
</evidence>
<dbReference type="Pfam" id="PF01979">
    <property type="entry name" value="Amidohydro_1"/>
    <property type="match status" value="1"/>
</dbReference>
<protein>
    <recommendedName>
        <fullName evidence="6">allantoinase</fullName>
        <ecNumber evidence="6">3.5.2.5</ecNumber>
    </recommendedName>
</protein>
<dbReference type="Pfam" id="PF07969">
    <property type="entry name" value="Amidohydro_3"/>
    <property type="match status" value="1"/>
</dbReference>
<dbReference type="InterPro" id="IPR006680">
    <property type="entry name" value="Amidohydro-rel"/>
</dbReference>
<evidence type="ECO:0000256" key="6">
    <source>
        <dbReference type="ARBA" id="ARBA00012863"/>
    </source>
</evidence>
<keyword evidence="8 12" id="KW-0378">Hydrolase</keyword>
<reference evidence="12" key="1">
    <citation type="submission" date="2023-03" db="EMBL/GenBank/DDBJ databases">
        <title>Emydomyces testavorans Genome Sequence.</title>
        <authorList>
            <person name="Hoyer L."/>
        </authorList>
    </citation>
    <scope>NUCLEOTIDE SEQUENCE</scope>
    <source>
        <strain evidence="12">16-2883</strain>
    </source>
</reference>
<dbReference type="InterPro" id="IPR032466">
    <property type="entry name" value="Metal_Hydrolase"/>
</dbReference>
<organism evidence="12 13">
    <name type="scientific">Emydomyces testavorans</name>
    <dbReference type="NCBI Taxonomy" id="2070801"/>
    <lineage>
        <taxon>Eukaryota</taxon>
        <taxon>Fungi</taxon>
        <taxon>Dikarya</taxon>
        <taxon>Ascomycota</taxon>
        <taxon>Pezizomycotina</taxon>
        <taxon>Eurotiomycetes</taxon>
        <taxon>Eurotiomycetidae</taxon>
        <taxon>Onygenales</taxon>
        <taxon>Nannizziopsiaceae</taxon>
        <taxon>Emydomyces</taxon>
    </lineage>
</organism>
<comment type="cofactor">
    <cofactor evidence="2">
        <name>Zn(2+)</name>
        <dbReference type="ChEBI" id="CHEBI:29105"/>
    </cofactor>
</comment>
<comment type="similarity">
    <text evidence="4">Belongs to the metallo-dependent hydrolases superfamily. Allantoinase family.</text>
</comment>
<evidence type="ECO:0000256" key="7">
    <source>
        <dbReference type="ARBA" id="ARBA00022723"/>
    </source>
</evidence>
<dbReference type="AlphaFoldDB" id="A0AAF0DMQ5"/>
<evidence type="ECO:0000259" key="11">
    <source>
        <dbReference type="Pfam" id="PF07969"/>
    </source>
</evidence>
<dbReference type="GO" id="GO:0050897">
    <property type="term" value="F:cobalt ion binding"/>
    <property type="evidence" value="ECO:0007669"/>
    <property type="project" value="InterPro"/>
</dbReference>
<comment type="subunit">
    <text evidence="5">Homotetramer.</text>
</comment>
<accession>A0AAF0DMQ5</accession>
<gene>
    <name evidence="12" type="primary">DAL1</name>
    <name evidence="12" type="ORF">PRK78_006004</name>
</gene>
<evidence type="ECO:0000256" key="8">
    <source>
        <dbReference type="ARBA" id="ARBA00022801"/>
    </source>
</evidence>
<dbReference type="GO" id="GO:0004038">
    <property type="term" value="F:allantoinase activity"/>
    <property type="evidence" value="ECO:0007669"/>
    <property type="project" value="UniProtKB-EC"/>
</dbReference>
<dbReference type="NCBIfam" id="TIGR03178">
    <property type="entry name" value="allantoinase"/>
    <property type="match status" value="1"/>
</dbReference>
<dbReference type="EMBL" id="CP120630">
    <property type="protein sequence ID" value="WEW60517.1"/>
    <property type="molecule type" value="Genomic_DNA"/>
</dbReference>
<dbReference type="PANTHER" id="PTHR43668">
    <property type="entry name" value="ALLANTOINASE"/>
    <property type="match status" value="1"/>
</dbReference>
<dbReference type="GO" id="GO:0005737">
    <property type="term" value="C:cytoplasm"/>
    <property type="evidence" value="ECO:0007669"/>
    <property type="project" value="TreeGrafter"/>
</dbReference>
<name>A0AAF0DMQ5_9EURO</name>
<dbReference type="InterPro" id="IPR018228">
    <property type="entry name" value="DNase_TatD-rel_CS"/>
</dbReference>
<dbReference type="InterPro" id="IPR050138">
    <property type="entry name" value="DHOase/Allantoinase_Hydrolase"/>
</dbReference>
<dbReference type="GO" id="GO:0006145">
    <property type="term" value="P:purine nucleobase catabolic process"/>
    <property type="evidence" value="ECO:0007669"/>
    <property type="project" value="TreeGrafter"/>
</dbReference>
<keyword evidence="9" id="KW-0862">Zinc</keyword>
<dbReference type="InterPro" id="IPR011059">
    <property type="entry name" value="Metal-dep_hydrolase_composite"/>
</dbReference>
<comment type="pathway">
    <text evidence="3">Nitrogen metabolism; (S)-allantoin degradation; allantoate from (S)-allantoin: step 1/1.</text>
</comment>
<keyword evidence="7" id="KW-0479">Metal-binding</keyword>
<comment type="catalytic activity">
    <reaction evidence="1">
        <text>(S)-allantoin + H2O = allantoate + H(+)</text>
        <dbReference type="Rhea" id="RHEA:17029"/>
        <dbReference type="ChEBI" id="CHEBI:15377"/>
        <dbReference type="ChEBI" id="CHEBI:15378"/>
        <dbReference type="ChEBI" id="CHEBI:15678"/>
        <dbReference type="ChEBI" id="CHEBI:17536"/>
        <dbReference type="EC" id="3.5.2.5"/>
    </reaction>
</comment>
<keyword evidence="13" id="KW-1185">Reference proteome</keyword>
<dbReference type="PANTHER" id="PTHR43668:SF2">
    <property type="entry name" value="ALLANTOINASE"/>
    <property type="match status" value="1"/>
</dbReference>
<dbReference type="InterPro" id="IPR013108">
    <property type="entry name" value="Amidohydro_3"/>
</dbReference>
<proteinExistence type="inferred from homology"/>
<dbReference type="SUPFAM" id="SSF51556">
    <property type="entry name" value="Metallo-dependent hydrolases"/>
    <property type="match status" value="1"/>
</dbReference>
<evidence type="ECO:0000259" key="10">
    <source>
        <dbReference type="Pfam" id="PF01979"/>
    </source>
</evidence>
<feature type="domain" description="Amidohydrolase-related" evidence="10">
    <location>
        <begin position="62"/>
        <end position="197"/>
    </location>
</feature>
<dbReference type="SUPFAM" id="SSF51338">
    <property type="entry name" value="Composite domain of metallo-dependent hydrolases"/>
    <property type="match status" value="1"/>
</dbReference>
<evidence type="ECO:0000256" key="3">
    <source>
        <dbReference type="ARBA" id="ARBA00004968"/>
    </source>
</evidence>
<evidence type="ECO:0000313" key="12">
    <source>
        <dbReference type="EMBL" id="WEW60517.1"/>
    </source>
</evidence>
<evidence type="ECO:0000256" key="9">
    <source>
        <dbReference type="ARBA" id="ARBA00022833"/>
    </source>
</evidence>
<dbReference type="GO" id="GO:0008270">
    <property type="term" value="F:zinc ion binding"/>
    <property type="evidence" value="ECO:0007669"/>
    <property type="project" value="InterPro"/>
</dbReference>
<dbReference type="GO" id="GO:0000256">
    <property type="term" value="P:allantoin catabolic process"/>
    <property type="evidence" value="ECO:0007669"/>
    <property type="project" value="InterPro"/>
</dbReference>
<dbReference type="Proteomes" id="UP001219355">
    <property type="component" value="Chromosome 4"/>
</dbReference>
<evidence type="ECO:0000256" key="1">
    <source>
        <dbReference type="ARBA" id="ARBA00001756"/>
    </source>
</evidence>
<dbReference type="Gene3D" id="3.20.20.140">
    <property type="entry name" value="Metal-dependent hydrolases"/>
    <property type="match status" value="1"/>
</dbReference>
<sequence length="503" mass="54769">MESAESDLIILCSSRAFISGHLTPATLVISRTTGKITAVHHSILPQSSFDSNTPYTDLSPYILLPGLVDTHVHLNQPGRTEWEGFYTGTQAAASGGVTTVIDMPLNSIPPTTSVEGLEEKIKAAEGQVWVDVGLYGGVVPENVGKDELKKLVGRGVRGFKGFLIDSGVKEFPAITASDIEKAMVELADEPTTLMFHAEMMATPKNSSTPGPPTGPSTSYSTYLSTRPPVFETSAIEQILSLSHLAPNLPLHIVHLSAIQGIPLLRDARKQGVKITAETCFHYLSMAAENIPDRDTRHKCAPPIREQANQDELWTELLRHESDGVIKTVVSDHSPCTPDLKLVPKDIPCSGGSTSQGTNHDPKLGDFLAAWGGISSLGLGFPILWTELNRRYPNSSASPSGESLLKHVVQLGCVNTAAQVGLQDRKGDLAVGYDADICVFDDETEWTVEVDTMFFRNKCSPYQEKKLKGMVKETWLRGRRVFSRDEGFGDGKPQGKLLLEQRLR</sequence>
<dbReference type="EC" id="3.5.2.5" evidence="6"/>
<dbReference type="InterPro" id="IPR017593">
    <property type="entry name" value="Allantoinase"/>
</dbReference>
<evidence type="ECO:0000256" key="5">
    <source>
        <dbReference type="ARBA" id="ARBA00011881"/>
    </source>
</evidence>
<evidence type="ECO:0000313" key="13">
    <source>
        <dbReference type="Proteomes" id="UP001219355"/>
    </source>
</evidence>